<gene>
    <name evidence="1" type="ORF">ACFSJ0_16885</name>
</gene>
<protein>
    <recommendedName>
        <fullName evidence="3">Glycosyltransferase family 2 protein</fullName>
    </recommendedName>
</protein>
<evidence type="ECO:0000313" key="1">
    <source>
        <dbReference type="EMBL" id="MFD1538734.1"/>
    </source>
</evidence>
<accession>A0ABW4G8M6</accession>
<sequence length="53" mass="5802">MSGALPRYFRPEWVVVFDEDLGLNVEACAYLAGLHAAGRAFNTVKTYAGRIAL</sequence>
<comment type="caution">
    <text evidence="1">The sequence shown here is derived from an EMBL/GenBank/DDBJ whole genome shotgun (WGS) entry which is preliminary data.</text>
</comment>
<reference evidence="2" key="1">
    <citation type="journal article" date="2019" name="Int. J. Syst. Evol. Microbiol.">
        <title>The Global Catalogue of Microorganisms (GCM) 10K type strain sequencing project: providing services to taxonomists for standard genome sequencing and annotation.</title>
        <authorList>
            <consortium name="The Broad Institute Genomics Platform"/>
            <consortium name="The Broad Institute Genome Sequencing Center for Infectious Disease"/>
            <person name="Wu L."/>
            <person name="Ma J."/>
        </authorList>
    </citation>
    <scope>NUCLEOTIDE SEQUENCE [LARGE SCALE GENOMIC DNA]</scope>
    <source>
        <strain evidence="2">CGMCC 1.15399</strain>
    </source>
</reference>
<keyword evidence="2" id="KW-1185">Reference proteome</keyword>
<organism evidence="1 2">
    <name type="scientific">Nonomuraea guangzhouensis</name>
    <dbReference type="NCBI Taxonomy" id="1291555"/>
    <lineage>
        <taxon>Bacteria</taxon>
        <taxon>Bacillati</taxon>
        <taxon>Actinomycetota</taxon>
        <taxon>Actinomycetes</taxon>
        <taxon>Streptosporangiales</taxon>
        <taxon>Streptosporangiaceae</taxon>
        <taxon>Nonomuraea</taxon>
    </lineage>
</organism>
<name>A0ABW4G8M6_9ACTN</name>
<evidence type="ECO:0000313" key="2">
    <source>
        <dbReference type="Proteomes" id="UP001597097"/>
    </source>
</evidence>
<dbReference type="RefSeq" id="WP_219530620.1">
    <property type="nucleotide sequence ID" value="NZ_JAHKRM010000009.1"/>
</dbReference>
<evidence type="ECO:0008006" key="3">
    <source>
        <dbReference type="Google" id="ProtNLM"/>
    </source>
</evidence>
<dbReference type="Proteomes" id="UP001597097">
    <property type="component" value="Unassembled WGS sequence"/>
</dbReference>
<proteinExistence type="predicted"/>
<dbReference type="EMBL" id="JBHUCM010000014">
    <property type="protein sequence ID" value="MFD1538734.1"/>
    <property type="molecule type" value="Genomic_DNA"/>
</dbReference>